<dbReference type="InterPro" id="IPR007793">
    <property type="entry name" value="DivIVA_fam"/>
</dbReference>
<keyword evidence="3" id="KW-0132">Cell division</keyword>
<dbReference type="NCBIfam" id="TIGR03544">
    <property type="entry name" value="DivI1A_domain"/>
    <property type="match status" value="1"/>
</dbReference>
<gene>
    <name evidence="7" type="ORF">DSQ42_02155</name>
    <name evidence="6" type="ORF">FJM05_02160</name>
</gene>
<dbReference type="Proteomes" id="UP000253077">
    <property type="component" value="Unassembled WGS sequence"/>
</dbReference>
<evidence type="ECO:0000313" key="9">
    <source>
        <dbReference type="Proteomes" id="UP000318231"/>
    </source>
</evidence>
<evidence type="ECO:0000256" key="3">
    <source>
        <dbReference type="ARBA" id="ARBA00022618"/>
    </source>
</evidence>
<keyword evidence="4" id="KW-0175">Coiled coil</keyword>
<keyword evidence="5" id="KW-0131">Cell cycle</keyword>
<proteinExistence type="predicted"/>
<dbReference type="GO" id="GO:0051301">
    <property type="term" value="P:cell division"/>
    <property type="evidence" value="ECO:0007669"/>
    <property type="project" value="UniProtKB-KW"/>
</dbReference>
<evidence type="ECO:0000313" key="6">
    <source>
        <dbReference type="EMBL" id="QDI64987.1"/>
    </source>
</evidence>
<name>A0AAP9ACL1_UREUR</name>
<dbReference type="EMBL" id="QOKT01000007">
    <property type="protein sequence ID" value="RCJ01055.1"/>
    <property type="molecule type" value="Genomic_DNA"/>
</dbReference>
<comment type="subcellular location">
    <subcellularLocation>
        <location evidence="1">Cytoplasm</location>
    </subcellularLocation>
</comment>
<dbReference type="RefSeq" id="WP_004026186.1">
    <property type="nucleotide sequence ID" value="NZ_CP039963.1"/>
</dbReference>
<accession>A0AAP9ACL1</accession>
<keyword evidence="2" id="KW-0963">Cytoplasm</keyword>
<dbReference type="Proteomes" id="UP000318231">
    <property type="component" value="Chromosome"/>
</dbReference>
<protein>
    <submittedName>
        <fullName evidence="6">DivIVA domain-containing protein</fullName>
    </submittedName>
</protein>
<dbReference type="InterPro" id="IPR019933">
    <property type="entry name" value="DivIVA_domain"/>
</dbReference>
<dbReference type="Gene3D" id="6.10.250.660">
    <property type="match status" value="1"/>
</dbReference>
<evidence type="ECO:0000256" key="1">
    <source>
        <dbReference type="ARBA" id="ARBA00004496"/>
    </source>
</evidence>
<evidence type="ECO:0000256" key="5">
    <source>
        <dbReference type="ARBA" id="ARBA00023306"/>
    </source>
</evidence>
<evidence type="ECO:0000256" key="2">
    <source>
        <dbReference type="ARBA" id="ARBA00022490"/>
    </source>
</evidence>
<reference evidence="6 9" key="2">
    <citation type="submission" date="2019-07" db="EMBL/GenBank/DDBJ databases">
        <title>Comparative genomics of three clinical Ureaplasma species: analysis of their core genomes and virulence factors.</title>
        <authorList>
            <person name="Yang T."/>
            <person name="Zhang Y."/>
            <person name="Li X."/>
            <person name="Kong Y."/>
            <person name="Yu H."/>
            <person name="Ruan Z."/>
            <person name="Xie X."/>
            <person name="Zhang J."/>
        </authorList>
    </citation>
    <scope>NUCLEOTIDE SEQUENCE [LARGE SCALE GENOMIC DNA]</scope>
    <source>
        <strain evidence="6 9">132</strain>
    </source>
</reference>
<organism evidence="6 9">
    <name type="scientific">Ureaplasma urealyticum</name>
    <name type="common">Ureaplasma urealyticum biotype 2</name>
    <dbReference type="NCBI Taxonomy" id="2130"/>
    <lineage>
        <taxon>Bacteria</taxon>
        <taxon>Bacillati</taxon>
        <taxon>Mycoplasmatota</taxon>
        <taxon>Mycoplasmoidales</taxon>
        <taxon>Mycoplasmoidaceae</taxon>
        <taxon>Ureaplasma</taxon>
    </lineage>
</organism>
<dbReference type="Pfam" id="PF05103">
    <property type="entry name" value="DivIVA"/>
    <property type="match status" value="1"/>
</dbReference>
<dbReference type="GO" id="GO:0005737">
    <property type="term" value="C:cytoplasm"/>
    <property type="evidence" value="ECO:0007669"/>
    <property type="project" value="UniProtKB-SubCell"/>
</dbReference>
<evidence type="ECO:0000256" key="4">
    <source>
        <dbReference type="ARBA" id="ARBA00023054"/>
    </source>
</evidence>
<evidence type="ECO:0000313" key="7">
    <source>
        <dbReference type="EMBL" id="RCJ01055.1"/>
    </source>
</evidence>
<evidence type="ECO:0000313" key="8">
    <source>
        <dbReference type="Proteomes" id="UP000253077"/>
    </source>
</evidence>
<dbReference type="AlphaFoldDB" id="A0AAP9ACL1"/>
<dbReference type="GeneID" id="93848909"/>
<dbReference type="EMBL" id="CP041200">
    <property type="protein sequence ID" value="QDI64987.1"/>
    <property type="molecule type" value="Genomic_DNA"/>
</dbReference>
<sequence>MININKINEYKNKKFIANKVGYDPESVDVFLDELINELETFVDEHKNLLTKIQELSEYKIKFEKEQEYTTSLNNFIDLLEKVVDKKSTFDVWEKRPVRK</sequence>
<reference evidence="7 8" key="1">
    <citation type="submission" date="2018-07" db="EMBL/GenBank/DDBJ databases">
        <title>Ureaplasma urealyticum 1000 the multidrug-resistant clinical isolate obtained from scrapings of the urogenital tract of a woman with inflammatory diseases of the reproductive organs.</title>
        <authorList>
            <person name="Kolesnikova E.A."/>
            <person name="Alekseeva A.E."/>
            <person name="Brusnigina N.F."/>
            <person name="Makhova M.A."/>
        </authorList>
    </citation>
    <scope>NUCLEOTIDE SEQUENCE [LARGE SCALE GENOMIC DNA]</scope>
    <source>
        <strain evidence="7 8">1000</strain>
    </source>
</reference>